<sequence>MRHSVKSCHQQGRKGYGNNSTTPKSDVEPKTINLKVAIFAPPQSQDQSRSALHSCCASEMRGLFSLDSPSRTWKNPSSRSLSGLTSGAPSFVAKPIKKVPYVFVFPPATWLIQPFQR</sequence>
<protein>
    <submittedName>
        <fullName evidence="2">Uncharacterized protein</fullName>
    </submittedName>
</protein>
<accession>A1AUH9</accession>
<dbReference type="EMBL" id="CP000482">
    <property type="protein sequence ID" value="ABL01000.1"/>
    <property type="molecule type" value="Genomic_DNA"/>
</dbReference>
<name>A1AUH9_PELPD</name>
<gene>
    <name evidence="2" type="ordered locus">Ppro_3407</name>
</gene>
<reference evidence="2 3" key="1">
    <citation type="submission" date="2006-10" db="EMBL/GenBank/DDBJ databases">
        <title>Complete sequence of chromosome of Pelobacter propionicus DSM 2379.</title>
        <authorList>
            <consortium name="US DOE Joint Genome Institute"/>
            <person name="Copeland A."/>
            <person name="Lucas S."/>
            <person name="Lapidus A."/>
            <person name="Barry K."/>
            <person name="Detter J.C."/>
            <person name="Glavina del Rio T."/>
            <person name="Hammon N."/>
            <person name="Israni S."/>
            <person name="Dalin E."/>
            <person name="Tice H."/>
            <person name="Pitluck S."/>
            <person name="Saunders E."/>
            <person name="Brettin T."/>
            <person name="Bruce D."/>
            <person name="Han C."/>
            <person name="Tapia R."/>
            <person name="Schmutz J."/>
            <person name="Larimer F."/>
            <person name="Land M."/>
            <person name="Hauser L."/>
            <person name="Kyrpides N."/>
            <person name="Kim E."/>
            <person name="Lovley D."/>
            <person name="Richardson P."/>
        </authorList>
    </citation>
    <scope>NUCLEOTIDE SEQUENCE [LARGE SCALE GENOMIC DNA]</scope>
    <source>
        <strain evidence="3">DSM 2379 / NBRC 103807 / OttBd1</strain>
    </source>
</reference>
<evidence type="ECO:0000313" key="3">
    <source>
        <dbReference type="Proteomes" id="UP000006732"/>
    </source>
</evidence>
<proteinExistence type="predicted"/>
<organism evidence="2 3">
    <name type="scientific">Pelobacter propionicus (strain DSM 2379 / NBRC 103807 / OttBd1)</name>
    <dbReference type="NCBI Taxonomy" id="338966"/>
    <lineage>
        <taxon>Bacteria</taxon>
        <taxon>Pseudomonadati</taxon>
        <taxon>Thermodesulfobacteriota</taxon>
        <taxon>Desulfuromonadia</taxon>
        <taxon>Desulfuromonadales</taxon>
        <taxon>Desulfuromonadaceae</taxon>
        <taxon>Pelobacter</taxon>
    </lineage>
</organism>
<evidence type="ECO:0000313" key="2">
    <source>
        <dbReference type="EMBL" id="ABL01000.1"/>
    </source>
</evidence>
<keyword evidence="3" id="KW-1185">Reference proteome</keyword>
<evidence type="ECO:0000256" key="1">
    <source>
        <dbReference type="SAM" id="MobiDB-lite"/>
    </source>
</evidence>
<feature type="region of interest" description="Disordered" evidence="1">
    <location>
        <begin position="1"/>
        <end position="28"/>
    </location>
</feature>
<dbReference type="AlphaFoldDB" id="A1AUH9"/>
<dbReference type="Proteomes" id="UP000006732">
    <property type="component" value="Chromosome"/>
</dbReference>
<dbReference type="HOGENOM" id="CLU_2082605_0_0_7"/>
<dbReference type="KEGG" id="ppd:Ppro_3407"/>